<dbReference type="AlphaFoldDB" id="A0A9X3AX67"/>
<evidence type="ECO:0000313" key="1">
    <source>
        <dbReference type="EMBL" id="MCT7942963.1"/>
    </source>
</evidence>
<comment type="caution">
    <text evidence="1">The sequence shown here is derived from an EMBL/GenBank/DDBJ whole genome shotgun (WGS) entry which is preliminary data.</text>
</comment>
<evidence type="ECO:0000313" key="2">
    <source>
        <dbReference type="Proteomes" id="UP001155546"/>
    </source>
</evidence>
<keyword evidence="2" id="KW-1185">Reference proteome</keyword>
<dbReference type="EMBL" id="JAMTCD010000020">
    <property type="protein sequence ID" value="MCT7942963.1"/>
    <property type="molecule type" value="Genomic_DNA"/>
</dbReference>
<dbReference type="Proteomes" id="UP001155546">
    <property type="component" value="Unassembled WGS sequence"/>
</dbReference>
<reference evidence="1" key="1">
    <citation type="journal article" date="2023" name="Int. J. Syst. Evol. Microbiol.">
        <title>&lt;i&gt;Shewanella septentrionalis&lt;/i&gt; sp. nov. and &lt;i&gt;Shewanella holmiensis&lt;/i&gt; sp. nov., isolated from Baltic Sea water and sediments.</title>
        <authorList>
            <person name="Martin-Rodriguez A.J."/>
            <person name="Thorell K."/>
            <person name="Joffre E."/>
            <person name="Jensie-Markopoulos S."/>
            <person name="Moore E.R.B."/>
            <person name="Sjoling A."/>
        </authorList>
    </citation>
    <scope>NUCLEOTIDE SEQUENCE</scope>
    <source>
        <strain evidence="1">SP1S2-7</strain>
    </source>
</reference>
<sequence length="64" mass="7188">MFRFASQGNLPIFRGDYLVASSLIQTLSWKDRNAKKITTAESGVMEDVLLRLIPLIGAESLFEE</sequence>
<organism evidence="1 2">
    <name type="scientific">Shewanella holmiensis</name>
    <dbReference type="NCBI Taxonomy" id="2952222"/>
    <lineage>
        <taxon>Bacteria</taxon>
        <taxon>Pseudomonadati</taxon>
        <taxon>Pseudomonadota</taxon>
        <taxon>Gammaproteobacteria</taxon>
        <taxon>Alteromonadales</taxon>
        <taxon>Shewanellaceae</taxon>
        <taxon>Shewanella</taxon>
    </lineage>
</organism>
<name>A0A9X3AX67_9GAMM</name>
<accession>A0A9X3AX67</accession>
<proteinExistence type="predicted"/>
<dbReference type="RefSeq" id="WP_261299309.1">
    <property type="nucleotide sequence ID" value="NZ_JAMTCD010000020.1"/>
</dbReference>
<gene>
    <name evidence="1" type="ORF">NE535_14345</name>
</gene>
<protein>
    <submittedName>
        <fullName evidence="1">Uncharacterized protein</fullName>
    </submittedName>
</protein>